<evidence type="ECO:0000256" key="5">
    <source>
        <dbReference type="PROSITE-ProRule" id="PRU10141"/>
    </source>
</evidence>
<dbReference type="InterPro" id="IPR000719">
    <property type="entry name" value="Prot_kinase_dom"/>
</dbReference>
<gene>
    <name evidence="9" type="ORF">Ccrd_015563</name>
</gene>
<dbReference type="InterPro" id="IPR017441">
    <property type="entry name" value="Protein_kinase_ATP_BS"/>
</dbReference>
<dbReference type="SMART" id="SM00220">
    <property type="entry name" value="S_TKc"/>
    <property type="match status" value="1"/>
</dbReference>
<dbReference type="Gramene" id="KVI06091">
    <property type="protein sequence ID" value="KVI06091"/>
    <property type="gene ID" value="Ccrd_015563"/>
</dbReference>
<evidence type="ECO:0000313" key="9">
    <source>
        <dbReference type="EMBL" id="KVI06091.1"/>
    </source>
</evidence>
<feature type="binding site" evidence="5">
    <location>
        <position position="75"/>
    </location>
    <ligand>
        <name>ATP</name>
        <dbReference type="ChEBI" id="CHEBI:30616"/>
    </ligand>
</feature>
<dbReference type="GO" id="GO:0004674">
    <property type="term" value="F:protein serine/threonine kinase activity"/>
    <property type="evidence" value="ECO:0007669"/>
    <property type="project" value="UniProtKB-KW"/>
</dbReference>
<evidence type="ECO:0000256" key="7">
    <source>
        <dbReference type="SAM" id="MobiDB-lite"/>
    </source>
</evidence>
<keyword evidence="6" id="KW-0723">Serine/threonine-protein kinase</keyword>
<feature type="domain" description="Protein kinase" evidence="8">
    <location>
        <begin position="39"/>
        <end position="312"/>
    </location>
</feature>
<evidence type="ECO:0000256" key="2">
    <source>
        <dbReference type="ARBA" id="ARBA00022741"/>
    </source>
</evidence>
<evidence type="ECO:0000259" key="8">
    <source>
        <dbReference type="PROSITE" id="PS50011"/>
    </source>
</evidence>
<keyword evidence="1" id="KW-0808">Transferase</keyword>
<accession>A0A124SGD8</accession>
<dbReference type="InterPro" id="IPR011009">
    <property type="entry name" value="Kinase-like_dom_sf"/>
</dbReference>
<dbReference type="GO" id="GO:0007165">
    <property type="term" value="P:signal transduction"/>
    <property type="evidence" value="ECO:0007669"/>
    <property type="project" value="TreeGrafter"/>
</dbReference>
<keyword evidence="4 5" id="KW-0067">ATP-binding</keyword>
<comment type="similarity">
    <text evidence="6">Belongs to the protein kinase superfamily.</text>
</comment>
<dbReference type="EMBL" id="LEKV01001851">
    <property type="protein sequence ID" value="KVI06091.1"/>
    <property type="molecule type" value="Genomic_DNA"/>
</dbReference>
<dbReference type="AlphaFoldDB" id="A0A124SGD8"/>
<dbReference type="STRING" id="59895.A0A124SGD8"/>
<keyword evidence="2 5" id="KW-0547">Nucleotide-binding</keyword>
<dbReference type="Pfam" id="PF00069">
    <property type="entry name" value="Pkinase"/>
    <property type="match status" value="1"/>
</dbReference>
<dbReference type="Gene3D" id="1.10.510.10">
    <property type="entry name" value="Transferase(Phosphotransferase) domain 1"/>
    <property type="match status" value="1"/>
</dbReference>
<evidence type="ECO:0000256" key="4">
    <source>
        <dbReference type="ARBA" id="ARBA00022840"/>
    </source>
</evidence>
<evidence type="ECO:0000313" key="10">
    <source>
        <dbReference type="Proteomes" id="UP000243975"/>
    </source>
</evidence>
<organism evidence="9 10">
    <name type="scientific">Cynara cardunculus var. scolymus</name>
    <name type="common">Globe artichoke</name>
    <name type="synonym">Cynara scolymus</name>
    <dbReference type="NCBI Taxonomy" id="59895"/>
    <lineage>
        <taxon>Eukaryota</taxon>
        <taxon>Viridiplantae</taxon>
        <taxon>Streptophyta</taxon>
        <taxon>Embryophyta</taxon>
        <taxon>Tracheophyta</taxon>
        <taxon>Spermatophyta</taxon>
        <taxon>Magnoliopsida</taxon>
        <taxon>eudicotyledons</taxon>
        <taxon>Gunneridae</taxon>
        <taxon>Pentapetalae</taxon>
        <taxon>asterids</taxon>
        <taxon>campanulids</taxon>
        <taxon>Asterales</taxon>
        <taxon>Asteraceae</taxon>
        <taxon>Carduoideae</taxon>
        <taxon>Cardueae</taxon>
        <taxon>Carduinae</taxon>
        <taxon>Cynara</taxon>
    </lineage>
</organism>
<dbReference type="InterPro" id="IPR008271">
    <property type="entry name" value="Ser/Thr_kinase_AS"/>
</dbReference>
<dbReference type="OMA" id="YWSEEDY"/>
<dbReference type="PROSITE" id="PS50011">
    <property type="entry name" value="PROTEIN_KINASE_DOM"/>
    <property type="match status" value="1"/>
</dbReference>
<dbReference type="PANTHER" id="PTHR48011:SF56">
    <property type="entry name" value="PROTEIN KINASE DOMAIN-CONTAINING PROTEIN"/>
    <property type="match status" value="1"/>
</dbReference>
<feature type="region of interest" description="Disordered" evidence="7">
    <location>
        <begin position="1"/>
        <end position="29"/>
    </location>
</feature>
<keyword evidence="3 9" id="KW-0418">Kinase</keyword>
<comment type="caution">
    <text evidence="9">The sequence shown here is derived from an EMBL/GenBank/DDBJ whole genome shotgun (WGS) entry which is preliminary data.</text>
</comment>
<dbReference type="GO" id="GO:0005524">
    <property type="term" value="F:ATP binding"/>
    <property type="evidence" value="ECO:0007669"/>
    <property type="project" value="UniProtKB-UniRule"/>
</dbReference>
<dbReference type="Proteomes" id="UP000243975">
    <property type="component" value="Unassembled WGS sequence"/>
</dbReference>
<name>A0A124SGD8_CYNCS</name>
<sequence>MELLLTEENGKKRSLITDENSERKRRKQEHSNYGDGMAWFRGSLIGKGCFGSVFLANLKKPKSRYSSYPPIMAVKSAEVSVSSSIQKEREVLNNIRGCRNVIRCFGEEITTGENGQMVYNLLLEYGSGGTLADLIKKSDGNGLPEFDARRHTRSILRGLRHIHHCGYVHCDLKPENILLVASSVDGGFTAKIGDLGLAKRAKQSKKSKSVSYWRGTPMYFSPEVVIDGVQEPPSDIWTIGCVLLEMLTGKPPWDSKPETNGDEILSRIGENNESPSIPTTISREARSFLKGCFSRKAMYRWTAEMLLAHPFLEGIGDDEDDDHKVEEPEVLDINAISSSMMSESEDDDEISFSSFSDGSEEELYFWSEEDADGMENEISSCFSVEESLKADRSTTAPLNEINYGFRSSLLRVFFKHLWQNTYLDSCLSETLNTLHLRSSLVIK</sequence>
<dbReference type="SUPFAM" id="SSF56112">
    <property type="entry name" value="Protein kinase-like (PK-like)"/>
    <property type="match status" value="1"/>
</dbReference>
<dbReference type="PROSITE" id="PS00108">
    <property type="entry name" value="PROTEIN_KINASE_ST"/>
    <property type="match status" value="1"/>
</dbReference>
<proteinExistence type="inferred from homology"/>
<evidence type="ECO:0000256" key="3">
    <source>
        <dbReference type="ARBA" id="ARBA00022777"/>
    </source>
</evidence>
<dbReference type="PANTHER" id="PTHR48011">
    <property type="entry name" value="CCR4-NOT TRANSCRIPTIONAL COMPLEX SUBUNIT CAF120-RELATED"/>
    <property type="match status" value="1"/>
</dbReference>
<evidence type="ECO:0000256" key="1">
    <source>
        <dbReference type="ARBA" id="ARBA00022679"/>
    </source>
</evidence>
<protein>
    <submittedName>
        <fullName evidence="9">Protein kinase, ATP binding site-containing protein</fullName>
    </submittedName>
</protein>
<evidence type="ECO:0000256" key="6">
    <source>
        <dbReference type="RuleBase" id="RU000304"/>
    </source>
</evidence>
<reference evidence="9 10" key="1">
    <citation type="journal article" date="2016" name="Sci. Rep.">
        <title>The genome sequence of the outbreeding globe artichoke constructed de novo incorporating a phase-aware low-pass sequencing strategy of F1 progeny.</title>
        <authorList>
            <person name="Scaglione D."/>
            <person name="Reyes-Chin-Wo S."/>
            <person name="Acquadro A."/>
            <person name="Froenicke L."/>
            <person name="Portis E."/>
            <person name="Beitel C."/>
            <person name="Tirone M."/>
            <person name="Mauro R."/>
            <person name="Lo Monaco A."/>
            <person name="Mauromicale G."/>
            <person name="Faccioli P."/>
            <person name="Cattivelli L."/>
            <person name="Rieseberg L."/>
            <person name="Michelmore R."/>
            <person name="Lanteri S."/>
        </authorList>
    </citation>
    <scope>NUCLEOTIDE SEQUENCE [LARGE SCALE GENOMIC DNA]</scope>
    <source>
        <strain evidence="9">2C</strain>
    </source>
</reference>
<keyword evidence="10" id="KW-1185">Reference proteome</keyword>
<dbReference type="InterPro" id="IPR052751">
    <property type="entry name" value="Plant_MAPKKK"/>
</dbReference>
<dbReference type="PROSITE" id="PS00107">
    <property type="entry name" value="PROTEIN_KINASE_ATP"/>
    <property type="match status" value="1"/>
</dbReference>